<keyword evidence="4" id="KW-1185">Reference proteome</keyword>
<protein>
    <submittedName>
        <fullName evidence="3">Uncharacterized protein</fullName>
    </submittedName>
</protein>
<proteinExistence type="predicted"/>
<feature type="signal peptide" evidence="2">
    <location>
        <begin position="1"/>
        <end position="23"/>
    </location>
</feature>
<dbReference type="EMBL" id="OU892287">
    <property type="protein sequence ID" value="CAH1124076.1"/>
    <property type="molecule type" value="Genomic_DNA"/>
</dbReference>
<keyword evidence="2" id="KW-0732">Signal</keyword>
<feature type="chain" id="PRO_5040293094" evidence="2">
    <location>
        <begin position="24"/>
        <end position="289"/>
    </location>
</feature>
<dbReference type="AlphaFoldDB" id="A0A9P0GQB8"/>
<dbReference type="Proteomes" id="UP001152799">
    <property type="component" value="Chromosome 11"/>
</dbReference>
<evidence type="ECO:0000313" key="4">
    <source>
        <dbReference type="Proteomes" id="UP001152799"/>
    </source>
</evidence>
<evidence type="ECO:0000256" key="1">
    <source>
        <dbReference type="SAM" id="MobiDB-lite"/>
    </source>
</evidence>
<evidence type="ECO:0000256" key="2">
    <source>
        <dbReference type="SAM" id="SignalP"/>
    </source>
</evidence>
<evidence type="ECO:0000313" key="3">
    <source>
        <dbReference type="EMBL" id="CAH1124076.1"/>
    </source>
</evidence>
<reference evidence="3" key="1">
    <citation type="submission" date="2022-01" db="EMBL/GenBank/DDBJ databases">
        <authorList>
            <person name="King R."/>
        </authorList>
    </citation>
    <scope>NUCLEOTIDE SEQUENCE</scope>
</reference>
<organism evidence="3 4">
    <name type="scientific">Ceutorhynchus assimilis</name>
    <name type="common">cabbage seed weevil</name>
    <dbReference type="NCBI Taxonomy" id="467358"/>
    <lineage>
        <taxon>Eukaryota</taxon>
        <taxon>Metazoa</taxon>
        <taxon>Ecdysozoa</taxon>
        <taxon>Arthropoda</taxon>
        <taxon>Hexapoda</taxon>
        <taxon>Insecta</taxon>
        <taxon>Pterygota</taxon>
        <taxon>Neoptera</taxon>
        <taxon>Endopterygota</taxon>
        <taxon>Coleoptera</taxon>
        <taxon>Polyphaga</taxon>
        <taxon>Cucujiformia</taxon>
        <taxon>Curculionidae</taxon>
        <taxon>Ceutorhynchinae</taxon>
        <taxon>Ceutorhynchus</taxon>
    </lineage>
</organism>
<dbReference type="OrthoDB" id="6766933at2759"/>
<name>A0A9P0GQB8_9CUCU</name>
<feature type="region of interest" description="Disordered" evidence="1">
    <location>
        <begin position="153"/>
        <end position="177"/>
    </location>
</feature>
<sequence length="289" mass="30840">MKPSQNWLTLSTVVCLLLNTAAARTRGAFSFSDFSRFDNSFQGYKEPTSQLYSLGIDSFLPYGNSLTASKLNIASVALSNSVEKPVQEPSDPPLPQLTGTAVIPLLPPPAVPVNAAASNVPSNNGAVFLGSGALGVVNLGNGAYALGSGGIGYSDNRQQPRPDGRSPLYPPLPASPNLVPAARPSQQVASVPQIDLTGITQEYRYDQSLFVPNHVPQQQYDQNGYERLDASSAGFGQPVIRYRPLKIRTNYATPTVARVTLEQAQANQLPQSGFGDPIPTLLPQTVKYV</sequence>
<accession>A0A9P0GQB8</accession>
<gene>
    <name evidence="3" type="ORF">CEUTPL_LOCUS3048</name>
</gene>